<dbReference type="InterPro" id="IPR036291">
    <property type="entry name" value="NAD(P)-bd_dom_sf"/>
</dbReference>
<name>A0A7U3URA5_9ACTN</name>
<sequence length="333" mass="34188">MVVLGGTGFVGRHVVEGFAALGASVLPVSRTGGHAGARVRPPLRLDLLAATPGRIAGMLGEAGADVVVNAAGQVWRSDEEQMAAGNAALVERLLTALASMPGDPPRLVQLGTVHEYGAGAPDAGTGEDHPPAPVTAYGRTKLLGTRAVLGAVQERGVDAVVLRLANVIGSGVPEGSLFGRVAAHLGAAAHAVRRGGRAAELRLPPLRAARDLVDARDAAAAVLAAATAPGAAVTGRVVNVGRGEAVPMRGLIDRMVALSGIRVPVVEEPLSPSSRTDVAWQRLEIARAGRLLGWRPRRDLDDSLRDLLAPVLPPDRPPLGGTVHAPHPEEESP</sequence>
<protein>
    <submittedName>
        <fullName evidence="3">Putative NDP-hexose 4-ketoreductase</fullName>
    </submittedName>
</protein>
<evidence type="ECO:0000313" key="4">
    <source>
        <dbReference type="Proteomes" id="UP000595703"/>
    </source>
</evidence>
<evidence type="ECO:0000313" key="3">
    <source>
        <dbReference type="EMBL" id="BBA97270.1"/>
    </source>
</evidence>
<dbReference type="AlphaFoldDB" id="A0A7U3URA5"/>
<dbReference type="InterPro" id="IPR050177">
    <property type="entry name" value="Lipid_A_modif_metabolic_enz"/>
</dbReference>
<keyword evidence="4" id="KW-1185">Reference proteome</keyword>
<gene>
    <name evidence="3" type="ORF">RVR_2934</name>
</gene>
<proteinExistence type="predicted"/>
<accession>A0A7U3URA5</accession>
<feature type="region of interest" description="Disordered" evidence="1">
    <location>
        <begin position="309"/>
        <end position="333"/>
    </location>
</feature>
<dbReference type="PANTHER" id="PTHR43245">
    <property type="entry name" value="BIFUNCTIONAL POLYMYXIN RESISTANCE PROTEIN ARNA"/>
    <property type="match status" value="1"/>
</dbReference>
<dbReference type="KEGG" id="arev:RVR_2934"/>
<dbReference type="EMBL" id="AP018365">
    <property type="protein sequence ID" value="BBA97270.1"/>
    <property type="molecule type" value="Genomic_DNA"/>
</dbReference>
<dbReference type="Gene3D" id="3.40.50.720">
    <property type="entry name" value="NAD(P)-binding Rossmann-like Domain"/>
    <property type="match status" value="1"/>
</dbReference>
<evidence type="ECO:0000256" key="1">
    <source>
        <dbReference type="SAM" id="MobiDB-lite"/>
    </source>
</evidence>
<dbReference type="Proteomes" id="UP000595703">
    <property type="component" value="Chromosome"/>
</dbReference>
<reference evidence="3 4" key="1">
    <citation type="journal article" date="2010" name="J. Bacteriol.">
        <title>Biochemical characterization of a novel indole prenyltransferase from Streptomyces sp. SN-593.</title>
        <authorList>
            <person name="Takahashi S."/>
            <person name="Takagi H."/>
            <person name="Toyoda A."/>
            <person name="Uramoto M."/>
            <person name="Nogawa T."/>
            <person name="Ueki M."/>
            <person name="Sakaki Y."/>
            <person name="Osada H."/>
        </authorList>
    </citation>
    <scope>NUCLEOTIDE SEQUENCE [LARGE SCALE GENOMIC DNA]</scope>
    <source>
        <strain evidence="3 4">SN-593</strain>
    </source>
</reference>
<dbReference type="Pfam" id="PF01370">
    <property type="entry name" value="Epimerase"/>
    <property type="match status" value="1"/>
</dbReference>
<reference evidence="3 4" key="4">
    <citation type="journal article" date="2020" name="Sci. Rep.">
        <title>beta-carboline chemical signals induce reveromycin production through a LuxR family regulator in Streptomyces sp. SN-593.</title>
        <authorList>
            <person name="Panthee S."/>
            <person name="Kito N."/>
            <person name="Hayashi T."/>
            <person name="Shimizu T."/>
            <person name="Ishikawa J."/>
            <person name="Hamamoto H."/>
            <person name="Osada H."/>
            <person name="Takahashi S."/>
        </authorList>
    </citation>
    <scope>NUCLEOTIDE SEQUENCE [LARGE SCALE GENOMIC DNA]</scope>
    <source>
        <strain evidence="3 4">SN-593</strain>
    </source>
</reference>
<feature type="domain" description="NAD-dependent epimerase/dehydratase" evidence="2">
    <location>
        <begin position="1"/>
        <end position="241"/>
    </location>
</feature>
<evidence type="ECO:0000259" key="2">
    <source>
        <dbReference type="Pfam" id="PF01370"/>
    </source>
</evidence>
<dbReference type="SUPFAM" id="SSF51735">
    <property type="entry name" value="NAD(P)-binding Rossmann-fold domains"/>
    <property type="match status" value="1"/>
</dbReference>
<reference evidence="3 4" key="2">
    <citation type="journal article" date="2011" name="J. Antibiot.">
        <title>Furaquinocins I and J: novel polyketide isoprenoid hybrid compounds from Streptomyces reveromyceticus SN-593.</title>
        <authorList>
            <person name="Panthee S."/>
            <person name="Takahashi S."/>
            <person name="Takagi H."/>
            <person name="Nogawa T."/>
            <person name="Oowada E."/>
            <person name="Uramoto M."/>
            <person name="Osada H."/>
        </authorList>
    </citation>
    <scope>NUCLEOTIDE SEQUENCE [LARGE SCALE GENOMIC DNA]</scope>
    <source>
        <strain evidence="3 4">SN-593</strain>
    </source>
</reference>
<dbReference type="InterPro" id="IPR001509">
    <property type="entry name" value="Epimerase_deHydtase"/>
</dbReference>
<reference evidence="3 4" key="3">
    <citation type="journal article" date="2011" name="Nat. Chem. Biol.">
        <title>Reveromycin A biosynthesis uses RevG and RevJ for stereospecific spiroacetal formation.</title>
        <authorList>
            <person name="Takahashi S."/>
            <person name="Toyoda A."/>
            <person name="Sekiyama Y."/>
            <person name="Takagi H."/>
            <person name="Nogawa T."/>
            <person name="Uramoto M."/>
            <person name="Suzuki R."/>
            <person name="Koshino H."/>
            <person name="Kumano T."/>
            <person name="Panthee S."/>
            <person name="Dairi T."/>
            <person name="Ishikawa J."/>
            <person name="Ikeda H."/>
            <person name="Sakaki Y."/>
            <person name="Osada H."/>
        </authorList>
    </citation>
    <scope>NUCLEOTIDE SEQUENCE [LARGE SCALE GENOMIC DNA]</scope>
    <source>
        <strain evidence="3 4">SN-593</strain>
    </source>
</reference>
<organism evidence="3 4">
    <name type="scientific">Actinacidiphila reveromycinica</name>
    <dbReference type="NCBI Taxonomy" id="659352"/>
    <lineage>
        <taxon>Bacteria</taxon>
        <taxon>Bacillati</taxon>
        <taxon>Actinomycetota</taxon>
        <taxon>Actinomycetes</taxon>
        <taxon>Kitasatosporales</taxon>
        <taxon>Streptomycetaceae</taxon>
        <taxon>Actinacidiphila</taxon>
    </lineage>
</organism>